<organism evidence="1">
    <name type="scientific">Streptomyces sp. R39</name>
    <dbReference type="NCBI Taxonomy" id="3238631"/>
    <lineage>
        <taxon>Bacteria</taxon>
        <taxon>Bacillati</taxon>
        <taxon>Actinomycetota</taxon>
        <taxon>Actinomycetes</taxon>
        <taxon>Kitasatosporales</taxon>
        <taxon>Streptomycetaceae</taxon>
        <taxon>Streptomyces</taxon>
    </lineage>
</organism>
<dbReference type="RefSeq" id="WP_369227976.1">
    <property type="nucleotide sequence ID" value="NZ_CP163441.1"/>
</dbReference>
<gene>
    <name evidence="1" type="ORF">AB5J52_47685</name>
</gene>
<dbReference type="AlphaFoldDB" id="A0AB39R325"/>
<proteinExistence type="predicted"/>
<dbReference type="EMBL" id="CP163441">
    <property type="protein sequence ID" value="XDQ49322.1"/>
    <property type="molecule type" value="Genomic_DNA"/>
</dbReference>
<evidence type="ECO:0000313" key="1">
    <source>
        <dbReference type="EMBL" id="XDQ49322.1"/>
    </source>
</evidence>
<sequence>MNPDDTPARLRLDRALDCLDVTFRGMTARSDETPCDCHWGSEEELAQLKVPDVVLASDLLRRTWDAPDWNDHGAVLRRILPQFARALVSGLVEPMFGMDEVGRSFIRGRWRQWPAHQSAAVWEFLRAWWAHTLAESDPAVPVYEVLALCAEASATLSPWLNTWEALEDRVADRHLTEAAAHWEYDLLGDQLPWDAWDNADDLRTELAAWLVCHAPARLQAQGAPEELLHRIRLIGLTGPARWEDPPWPNHRY</sequence>
<name>A0AB39R325_9ACTN</name>
<protein>
    <submittedName>
        <fullName evidence="1">Uncharacterized protein</fullName>
    </submittedName>
</protein>
<accession>A0AB39R325</accession>
<reference evidence="1" key="1">
    <citation type="submission" date="2024-07" db="EMBL/GenBank/DDBJ databases">
        <authorList>
            <person name="Yu S.T."/>
        </authorList>
    </citation>
    <scope>NUCLEOTIDE SEQUENCE</scope>
    <source>
        <strain evidence="1">R39</strain>
    </source>
</reference>